<dbReference type="SUPFAM" id="SSF52540">
    <property type="entry name" value="P-loop containing nucleoside triphosphate hydrolases"/>
    <property type="match status" value="1"/>
</dbReference>
<gene>
    <name evidence="1" type="ORF">HG263_17165</name>
</gene>
<comment type="caution">
    <text evidence="1">The sequence shown here is derived from an EMBL/GenBank/DDBJ whole genome shotgun (WGS) entry which is preliminary data.</text>
</comment>
<organism evidence="1 2">
    <name type="scientific">Pseudoalteromonas caenipelagi</name>
    <dbReference type="NCBI Taxonomy" id="2726988"/>
    <lineage>
        <taxon>Bacteria</taxon>
        <taxon>Pseudomonadati</taxon>
        <taxon>Pseudomonadota</taxon>
        <taxon>Gammaproteobacteria</taxon>
        <taxon>Alteromonadales</taxon>
        <taxon>Pseudoalteromonadaceae</taxon>
        <taxon>Pseudoalteromonas</taxon>
    </lineage>
</organism>
<sequence length="916" mass="105383">MSQTHILNLDKNEFRDDFIGKDNLNELWQDEAREGLIGRLQTCLAEAKHYAKSRADNPHKTWLSHNAILVSGQRGTGKTVFLRNSQAIWRNANQQSNDDKSALCFLDVIDPTMLVNDDSFANVIVAQIYSKIEKQLLHLAHVSGSSSRQTDKNKFTQALKKLADSLGKSSEFNGHTGIDKIQHYKSGIHIESYFHEFIEISIKILGCKALVLPIDDVDMALDRAFEVVDDVRRLLGCPYIIPIVSGDMRLYEHMTRVHFDDKAYKKHRHNQALIDEGKAVTKELTTAYLTKVFPNQMRLSLLPISRLVNSLKIVQNLGSEQLGYSIKEYNQLLFKSFYPLCNNKEVLQHWPEPESSRELVQLARAIPPCHIDESLSQKEVPQPDNKTLWESYANWAEQKKNGVAYTNAASYLTLVNRNTEQLFDIQKLLSFNPKMQMDKELYPWARVHFYKQQTAEMAKIESEKDRTNNKDILDSVFNAQSLTLRSMPPLEFFDFKLFISQTTINNTPKTFQEGSQSSTELSNNAQERVSTEQLLLDIFTHRDFYSTMSNTYRFVFMSRSFELIAYSFLSPTVDQKKLTDNIMAILSRAPFYSIFNMNMTKAVFNDDDDAETDELERTQSTQASTAAELSNRIAKWHSDNKALFEQIDTRKLTELFAYMFNKTFTAFNLFKYQNLLKTEDRRSLFRKSQGYKDEHLSDLATRFNYMLLNSAYSAGVQGEAIAANVAITSNYSTIRDRAEFERTDRTLMRNRAFLEEQSKSSDLTTSDTSSLTLAFCQALEQHPIIKLSNLDKGKTLMLGKYREAAVAKNDAVFMQPQKDIQKIDSLDEELNDQIYTTLAELLDLYHIDEQTRASTARLRNWLTQNTDNIVKRSPAFKWLLQYPRVVLQQFKKDRKLNAQSDEGKVLSSLIVSGLFK</sequence>
<evidence type="ECO:0000313" key="2">
    <source>
        <dbReference type="Proteomes" id="UP000586305"/>
    </source>
</evidence>
<name>A0A849VFR1_9GAMM</name>
<accession>A0A849VFR1</accession>
<evidence type="ECO:0000313" key="1">
    <source>
        <dbReference type="EMBL" id="NOU52262.1"/>
    </source>
</evidence>
<proteinExistence type="predicted"/>
<dbReference type="Proteomes" id="UP000586305">
    <property type="component" value="Unassembled WGS sequence"/>
</dbReference>
<dbReference type="AlphaFoldDB" id="A0A849VFR1"/>
<dbReference type="RefSeq" id="WP_171627321.1">
    <property type="nucleotide sequence ID" value="NZ_JABBPG010000008.1"/>
</dbReference>
<reference evidence="1 2" key="1">
    <citation type="submission" date="2020-04" db="EMBL/GenBank/DDBJ databases">
        <title>Pseudoalteromonas caenipelagi sp. nov., isolated from a tidal flat.</title>
        <authorList>
            <person name="Park S."/>
            <person name="Yoon J.-H."/>
        </authorList>
    </citation>
    <scope>NUCLEOTIDE SEQUENCE [LARGE SCALE GENOMIC DNA]</scope>
    <source>
        <strain evidence="1 2">JBTF-M23</strain>
    </source>
</reference>
<dbReference type="EMBL" id="JABBPG010000008">
    <property type="protein sequence ID" value="NOU52262.1"/>
    <property type="molecule type" value="Genomic_DNA"/>
</dbReference>
<protein>
    <submittedName>
        <fullName evidence="1">Uncharacterized protein</fullName>
    </submittedName>
</protein>
<dbReference type="InterPro" id="IPR027417">
    <property type="entry name" value="P-loop_NTPase"/>
</dbReference>
<dbReference type="NCBIfam" id="NF041743">
    <property type="entry name" value="RdrA"/>
    <property type="match status" value="1"/>
</dbReference>
<keyword evidence="2" id="KW-1185">Reference proteome</keyword>